<feature type="signal peptide" evidence="2">
    <location>
        <begin position="1"/>
        <end position="18"/>
    </location>
</feature>
<feature type="chain" id="PRO_5029446433" evidence="2">
    <location>
        <begin position="19"/>
        <end position="164"/>
    </location>
</feature>
<keyword evidence="3" id="KW-1185">Reference proteome</keyword>
<dbReference type="OrthoDB" id="10528529at2759"/>
<dbReference type="Proteomes" id="UP000025227">
    <property type="component" value="Unplaced"/>
</dbReference>
<evidence type="ECO:0000256" key="2">
    <source>
        <dbReference type="SAM" id="SignalP"/>
    </source>
</evidence>
<feature type="region of interest" description="Disordered" evidence="1">
    <location>
        <begin position="25"/>
        <end position="164"/>
    </location>
</feature>
<sequence length="164" mass="16121">MNQSLLVISAALICIVSSQWGGGPGEGFGDGQGGFGGPRSNFGGPEFGRPEGGFGGQNNAPPSSGPATLEGPRPSGFLNVGGDQGSFNRPGEMGGQPFGMGGNQGFGGQQGMGPGGFGGEGGRFGGPGAQFGGPGGEFGAQTPTPVRRRRASGSGHSLLQRVLR</sequence>
<proteinExistence type="predicted"/>
<dbReference type="OMA" id="FNRPGEM"/>
<dbReference type="AlphaFoldDB" id="A0A7I4YSF6"/>
<protein>
    <submittedName>
        <fullName evidence="4">Sp185/333</fullName>
    </submittedName>
</protein>
<reference evidence="4" key="1">
    <citation type="submission" date="2020-12" db="UniProtKB">
        <authorList>
            <consortium name="WormBaseParasite"/>
        </authorList>
    </citation>
    <scope>IDENTIFICATION</scope>
    <source>
        <strain evidence="4">MHco3</strain>
    </source>
</reference>
<organism evidence="3 4">
    <name type="scientific">Haemonchus contortus</name>
    <name type="common">Barber pole worm</name>
    <dbReference type="NCBI Taxonomy" id="6289"/>
    <lineage>
        <taxon>Eukaryota</taxon>
        <taxon>Metazoa</taxon>
        <taxon>Ecdysozoa</taxon>
        <taxon>Nematoda</taxon>
        <taxon>Chromadorea</taxon>
        <taxon>Rhabditida</taxon>
        <taxon>Rhabditina</taxon>
        <taxon>Rhabditomorpha</taxon>
        <taxon>Strongyloidea</taxon>
        <taxon>Trichostrongylidae</taxon>
        <taxon>Haemonchus</taxon>
    </lineage>
</organism>
<name>A0A7I4YSF6_HAECO</name>
<feature type="compositionally biased region" description="Polar residues" evidence="1">
    <location>
        <begin position="57"/>
        <end position="66"/>
    </location>
</feature>
<feature type="compositionally biased region" description="Gly residues" evidence="1">
    <location>
        <begin position="92"/>
        <end position="138"/>
    </location>
</feature>
<keyword evidence="2" id="KW-0732">Signal</keyword>
<feature type="compositionally biased region" description="Gly residues" evidence="1">
    <location>
        <begin position="25"/>
        <end position="37"/>
    </location>
</feature>
<dbReference type="WBParaSite" id="HCON_00131440-00001">
    <property type="protein sequence ID" value="HCON_00131440-00001"/>
    <property type="gene ID" value="HCON_00131440"/>
</dbReference>
<accession>A0A7I4YSF6</accession>
<evidence type="ECO:0000313" key="4">
    <source>
        <dbReference type="WBParaSite" id="HCON_00131440-00001"/>
    </source>
</evidence>
<evidence type="ECO:0000256" key="1">
    <source>
        <dbReference type="SAM" id="MobiDB-lite"/>
    </source>
</evidence>
<evidence type="ECO:0000313" key="3">
    <source>
        <dbReference type="Proteomes" id="UP000025227"/>
    </source>
</evidence>